<evidence type="ECO:0000256" key="1">
    <source>
        <dbReference type="ARBA" id="ARBA00001941"/>
    </source>
</evidence>
<dbReference type="PRINTS" id="PR00919">
    <property type="entry name" value="THERMOPTASE"/>
</dbReference>
<dbReference type="SUPFAM" id="SSF144052">
    <property type="entry name" value="Thermophilic metalloprotease-like"/>
    <property type="match status" value="1"/>
</dbReference>
<evidence type="ECO:0000256" key="2">
    <source>
        <dbReference type="ARBA" id="ARBA00001946"/>
    </source>
</evidence>
<comment type="cofactor">
    <cofactor evidence="1">
        <name>Co(2+)</name>
        <dbReference type="ChEBI" id="CHEBI:48828"/>
    </cofactor>
</comment>
<keyword evidence="9" id="KW-0482">Metalloprotease</keyword>
<keyword evidence="7" id="KW-0479">Metal-binding</keyword>
<evidence type="ECO:0000256" key="8">
    <source>
        <dbReference type="ARBA" id="ARBA00022801"/>
    </source>
</evidence>
<proteinExistence type="inferred from homology"/>
<keyword evidence="6" id="KW-0645">Protease</keyword>
<dbReference type="GO" id="GO:0004177">
    <property type="term" value="F:aminopeptidase activity"/>
    <property type="evidence" value="ECO:0007669"/>
    <property type="project" value="UniProtKB-KW"/>
</dbReference>
<evidence type="ECO:0000256" key="3">
    <source>
        <dbReference type="ARBA" id="ARBA00001947"/>
    </source>
</evidence>
<evidence type="ECO:0000256" key="9">
    <source>
        <dbReference type="ARBA" id="ARBA00023049"/>
    </source>
</evidence>
<evidence type="ECO:0000256" key="5">
    <source>
        <dbReference type="ARBA" id="ARBA00022438"/>
    </source>
</evidence>
<comment type="cofactor">
    <cofactor evidence="2">
        <name>Mg(2+)</name>
        <dbReference type="ChEBI" id="CHEBI:18420"/>
    </cofactor>
</comment>
<dbReference type="Gene3D" id="3.40.1830.10">
    <property type="entry name" value="Thermophilic metalloprotease (M29)"/>
    <property type="match status" value="1"/>
</dbReference>
<accession>A0ABR8YSG9</accession>
<organism evidence="10 11">
    <name type="scientific">Clostridium faecium</name>
    <dbReference type="NCBI Taxonomy" id="2762223"/>
    <lineage>
        <taxon>Bacteria</taxon>
        <taxon>Bacillati</taxon>
        <taxon>Bacillota</taxon>
        <taxon>Clostridia</taxon>
        <taxon>Eubacteriales</taxon>
        <taxon>Clostridiaceae</taxon>
        <taxon>Clostridium</taxon>
    </lineage>
</organism>
<comment type="caution">
    <text evidence="10">The sequence shown here is derived from an EMBL/GenBank/DDBJ whole genome shotgun (WGS) entry which is preliminary data.</text>
</comment>
<comment type="similarity">
    <text evidence="4">Belongs to the peptidase M29 family.</text>
</comment>
<dbReference type="Proteomes" id="UP000627166">
    <property type="component" value="Unassembled WGS sequence"/>
</dbReference>
<dbReference type="PANTHER" id="PTHR34448">
    <property type="entry name" value="AMINOPEPTIDASE"/>
    <property type="match status" value="1"/>
</dbReference>
<keyword evidence="8" id="KW-0378">Hydrolase</keyword>
<dbReference type="InterPro" id="IPR052170">
    <property type="entry name" value="M29_Exopeptidase"/>
</dbReference>
<dbReference type="InterPro" id="IPR000787">
    <property type="entry name" value="Peptidase_M29"/>
</dbReference>
<dbReference type="Pfam" id="PF02073">
    <property type="entry name" value="Peptidase_M29"/>
    <property type="match status" value="1"/>
</dbReference>
<evidence type="ECO:0000313" key="10">
    <source>
        <dbReference type="EMBL" id="MBD8047204.1"/>
    </source>
</evidence>
<gene>
    <name evidence="10" type="ORF">H9637_09185</name>
</gene>
<evidence type="ECO:0000256" key="6">
    <source>
        <dbReference type="ARBA" id="ARBA00022670"/>
    </source>
</evidence>
<keyword evidence="5 10" id="KW-0031">Aminopeptidase</keyword>
<dbReference type="RefSeq" id="WP_191740175.1">
    <property type="nucleotide sequence ID" value="NZ_JACSQB010000064.1"/>
</dbReference>
<reference evidence="10 11" key="1">
    <citation type="submission" date="2020-08" db="EMBL/GenBank/DDBJ databases">
        <title>A Genomic Blueprint of the Chicken Gut Microbiome.</title>
        <authorList>
            <person name="Gilroy R."/>
            <person name="Ravi A."/>
            <person name="Getino M."/>
            <person name="Pursley I."/>
            <person name="Horton D.L."/>
            <person name="Alikhan N.-F."/>
            <person name="Baker D."/>
            <person name="Gharbi K."/>
            <person name="Hall N."/>
            <person name="Watson M."/>
            <person name="Adriaenssens E.M."/>
            <person name="Foster-Nyarko E."/>
            <person name="Jarju S."/>
            <person name="Secka A."/>
            <person name="Antonio M."/>
            <person name="Oren A."/>
            <person name="Chaudhuri R."/>
            <person name="La Ragione R.M."/>
            <person name="Hildebrand F."/>
            <person name="Pallen M.J."/>
        </authorList>
    </citation>
    <scope>NUCLEOTIDE SEQUENCE [LARGE SCALE GENOMIC DNA]</scope>
    <source>
        <strain evidence="10 11">N37</strain>
    </source>
</reference>
<comment type="cofactor">
    <cofactor evidence="3">
        <name>Zn(2+)</name>
        <dbReference type="ChEBI" id="CHEBI:29105"/>
    </cofactor>
</comment>
<evidence type="ECO:0000313" key="11">
    <source>
        <dbReference type="Proteomes" id="UP000627166"/>
    </source>
</evidence>
<sequence length="409" mass="45977">MKEEMLKKYARLAVKIGVNIQKDQTLVINSPIECAPFTRMVTECAYKEGAKEVVIHWNDELSAKIKYMNASTEVLSEVAPWQLDSVMHYAKEGAAFLSIAASDPELMKEVPIEKFSTAIRARQIAFKEYSKRMMNNENPWSIVSIPTKAWAKKVFPNVSDDEAVEKLWDAIFKIVRVDKEDPVEAWNEHKNNLKEKMDFLNLKNFKEICFKNSLGTDIKMELPENHLWIGGAEKSAEGIEFIANMPTEEIFSMPKRDGVNGVVFASKPLNYAGNLIENFSLTFKDGKVVDFTAEKGYDALKSLIETDEGSHYLGEVALVPFDSPISNSGMIFFNTLYDENASCHFAIGKAYSLCIKGGEKMNEEELLKAGANDSLTHVDFMLGTEDLDIVGTTHDGESVQIFKNGNWAF</sequence>
<evidence type="ECO:0000256" key="4">
    <source>
        <dbReference type="ARBA" id="ARBA00008236"/>
    </source>
</evidence>
<protein>
    <submittedName>
        <fullName evidence="10">Aminopeptidase</fullName>
    </submittedName>
</protein>
<keyword evidence="11" id="KW-1185">Reference proteome</keyword>
<dbReference type="InterPro" id="IPR035097">
    <property type="entry name" value="M29_N-terminal"/>
</dbReference>
<evidence type="ECO:0000256" key="7">
    <source>
        <dbReference type="ARBA" id="ARBA00022723"/>
    </source>
</evidence>
<dbReference type="EMBL" id="JACSQB010000064">
    <property type="protein sequence ID" value="MBD8047204.1"/>
    <property type="molecule type" value="Genomic_DNA"/>
</dbReference>
<dbReference type="PANTHER" id="PTHR34448:SF3">
    <property type="entry name" value="AMINOPEPTIDASE AMPS"/>
    <property type="match status" value="1"/>
</dbReference>
<name>A0ABR8YSG9_9CLOT</name>